<dbReference type="GO" id="GO:0003723">
    <property type="term" value="F:RNA binding"/>
    <property type="evidence" value="ECO:0007669"/>
    <property type="project" value="TreeGrafter"/>
</dbReference>
<dbReference type="GO" id="GO:0000956">
    <property type="term" value="P:nuclear-transcribed mRNA catabolic process"/>
    <property type="evidence" value="ECO:0007669"/>
    <property type="project" value="TreeGrafter"/>
</dbReference>
<proteinExistence type="inferred from homology"/>
<evidence type="ECO:0000256" key="4">
    <source>
        <dbReference type="ARBA" id="ARBA00038299"/>
    </source>
</evidence>
<dbReference type="EMBL" id="WTPW01001376">
    <property type="protein sequence ID" value="KAF0439337.1"/>
    <property type="molecule type" value="Genomic_DNA"/>
</dbReference>
<comment type="similarity">
    <text evidence="4">Belongs to the 5'-3' exonuclease family.</text>
</comment>
<evidence type="ECO:0000313" key="7">
    <source>
        <dbReference type="EMBL" id="KAF0439337.1"/>
    </source>
</evidence>
<dbReference type="InterPro" id="IPR027073">
    <property type="entry name" value="5_3_exoribonuclease"/>
</dbReference>
<reference evidence="7 8" key="1">
    <citation type="journal article" date="2019" name="Environ. Microbiol.">
        <title>At the nexus of three kingdoms: the genome of the mycorrhizal fungus Gigaspora margarita provides insights into plant, endobacterial and fungal interactions.</title>
        <authorList>
            <person name="Venice F."/>
            <person name="Ghignone S."/>
            <person name="Salvioli di Fossalunga A."/>
            <person name="Amselem J."/>
            <person name="Novero M."/>
            <person name="Xianan X."/>
            <person name="Sedzielewska Toro K."/>
            <person name="Morin E."/>
            <person name="Lipzen A."/>
            <person name="Grigoriev I.V."/>
            <person name="Henrissat B."/>
            <person name="Martin F.M."/>
            <person name="Bonfante P."/>
        </authorList>
    </citation>
    <scope>NUCLEOTIDE SEQUENCE [LARGE SCALE GENOMIC DNA]</scope>
    <source>
        <strain evidence="7 8">BEG34</strain>
    </source>
</reference>
<dbReference type="CDD" id="cd18673">
    <property type="entry name" value="PIN_XRN1-2-like"/>
    <property type="match status" value="1"/>
</dbReference>
<evidence type="ECO:0000313" key="8">
    <source>
        <dbReference type="Proteomes" id="UP000439903"/>
    </source>
</evidence>
<keyword evidence="1" id="KW-0540">Nuclease</keyword>
<dbReference type="Pfam" id="PF17846">
    <property type="entry name" value="XRN_M"/>
    <property type="match status" value="2"/>
</dbReference>
<dbReference type="GO" id="GO:0005634">
    <property type="term" value="C:nucleus"/>
    <property type="evidence" value="ECO:0007669"/>
    <property type="project" value="TreeGrafter"/>
</dbReference>
<name>A0A8H4A7V5_GIGMA</name>
<dbReference type="GO" id="GO:0016075">
    <property type="term" value="P:rRNA catabolic process"/>
    <property type="evidence" value="ECO:0007669"/>
    <property type="project" value="TreeGrafter"/>
</dbReference>
<dbReference type="Gene3D" id="3.40.50.12390">
    <property type="match status" value="2"/>
</dbReference>
<keyword evidence="8" id="KW-1185">Reference proteome</keyword>
<dbReference type="GO" id="GO:0004534">
    <property type="term" value="F:5'-3' RNA exonuclease activity"/>
    <property type="evidence" value="ECO:0007669"/>
    <property type="project" value="UniProtKB-ARBA"/>
</dbReference>
<protein>
    <submittedName>
        <fullName evidence="7">5-3 exoribonuclease 1</fullName>
    </submittedName>
</protein>
<evidence type="ECO:0000259" key="5">
    <source>
        <dbReference type="Pfam" id="PF03159"/>
    </source>
</evidence>
<dbReference type="InterPro" id="IPR041412">
    <property type="entry name" value="Xrn1_helical"/>
</dbReference>
<dbReference type="Gene3D" id="1.25.40.1050">
    <property type="match status" value="1"/>
</dbReference>
<accession>A0A8H4A7V5</accession>
<sequence length="498" mass="59040">MGIQGFERWIKDRYSKNNKFVEHIKKGFIKENPDNFYIDMNGIIHGIINENLKTYNNDIIFNAICGYIDDLIFMIDPNKLIFIAIDGVAPRAKMNEQRKRRFKNANANNKFDRNSVTPGTKFMKDLSEYIKEFISNKIQNDDDWGTKKIIYSGHDVPGEGEYKILEYIRRSELDSLKHLIFGKDSDIILLGLLQYKKNIKVICTEQITSKTKEFEIKALPILREDLKEEFKKLWDTNSRPPFEFDIGSIIKDFVLLTFFVGNDFITGFQKFYIKYKGLDLSIHIYKEVLKDCDGYINDEGKLNLKTLEKIFAKLCIIEKYENNENYLELYKKIQKNSTEATKKNEAEFQKWKSNYYRDHHRESLIQSYIKGLQWIISYYNGTLKSCRWFYPGHRSPMISDLQNLNMSEINFDVEDYYKPFEHLMFVLPPISKDLLPKAFQNLMNDFRIEKFYPETTKKNYILPFIDDELLLSVLESVEDKLTEEEKIRNMSGSPQEWN</sequence>
<gene>
    <name evidence="7" type="ORF">F8M41_004155</name>
</gene>
<feature type="domain" description="Xrn1 helical" evidence="6">
    <location>
        <begin position="352"/>
        <end position="492"/>
    </location>
</feature>
<evidence type="ECO:0000256" key="2">
    <source>
        <dbReference type="ARBA" id="ARBA00022801"/>
    </source>
</evidence>
<comment type="caution">
    <text evidence="7">The sequence shown here is derived from an EMBL/GenBank/DDBJ whole genome shotgun (WGS) entry which is preliminary data.</text>
</comment>
<dbReference type="AlphaFoldDB" id="A0A8H4A7V5"/>
<dbReference type="PANTHER" id="PTHR12341">
    <property type="entry name" value="5'-&gt;3' EXORIBONUCLEASE"/>
    <property type="match status" value="1"/>
</dbReference>
<evidence type="ECO:0000259" key="6">
    <source>
        <dbReference type="Pfam" id="PF17846"/>
    </source>
</evidence>
<dbReference type="InterPro" id="IPR029060">
    <property type="entry name" value="PIN-like_dom_sf"/>
</dbReference>
<dbReference type="PANTHER" id="PTHR12341:SF7">
    <property type="entry name" value="5'-3' EXORIBONUCLEASE 1"/>
    <property type="match status" value="1"/>
</dbReference>
<dbReference type="OrthoDB" id="372487at2759"/>
<evidence type="ECO:0000256" key="3">
    <source>
        <dbReference type="ARBA" id="ARBA00022839"/>
    </source>
</evidence>
<keyword evidence="3" id="KW-0269">Exonuclease</keyword>
<dbReference type="Pfam" id="PF03159">
    <property type="entry name" value="XRN_N"/>
    <property type="match status" value="1"/>
</dbReference>
<dbReference type="SUPFAM" id="SSF88723">
    <property type="entry name" value="PIN domain-like"/>
    <property type="match status" value="1"/>
</dbReference>
<evidence type="ECO:0000256" key="1">
    <source>
        <dbReference type="ARBA" id="ARBA00022722"/>
    </source>
</evidence>
<feature type="domain" description="Xrn1 helical" evidence="6">
    <location>
        <begin position="244"/>
        <end position="345"/>
    </location>
</feature>
<organism evidence="7 8">
    <name type="scientific">Gigaspora margarita</name>
    <dbReference type="NCBI Taxonomy" id="4874"/>
    <lineage>
        <taxon>Eukaryota</taxon>
        <taxon>Fungi</taxon>
        <taxon>Fungi incertae sedis</taxon>
        <taxon>Mucoromycota</taxon>
        <taxon>Glomeromycotina</taxon>
        <taxon>Glomeromycetes</taxon>
        <taxon>Diversisporales</taxon>
        <taxon>Gigasporaceae</taxon>
        <taxon>Gigaspora</taxon>
    </lineage>
</organism>
<dbReference type="InterPro" id="IPR004859">
    <property type="entry name" value="Xrn1_N"/>
</dbReference>
<feature type="domain" description="Xrn1 N-terminal" evidence="5">
    <location>
        <begin position="1"/>
        <end position="202"/>
    </location>
</feature>
<dbReference type="Proteomes" id="UP000439903">
    <property type="component" value="Unassembled WGS sequence"/>
</dbReference>
<keyword evidence="2" id="KW-0378">Hydrolase</keyword>